<dbReference type="EMBL" id="ABEU02000020">
    <property type="protein sequence ID" value="PNR32591.1"/>
    <property type="molecule type" value="Genomic_DNA"/>
</dbReference>
<dbReference type="AlphaFoldDB" id="A0A2K1ITJ5"/>
<gene>
    <name evidence="1" type="ORF">PHYPA_024533</name>
</gene>
<evidence type="ECO:0000313" key="1">
    <source>
        <dbReference type="EMBL" id="PNR32591.1"/>
    </source>
</evidence>
<keyword evidence="3" id="KW-1185">Reference proteome</keyword>
<evidence type="ECO:0000313" key="2">
    <source>
        <dbReference type="EnsemblPlants" id="PAC:32946377.CDS.1"/>
    </source>
</evidence>
<proteinExistence type="predicted"/>
<dbReference type="PaxDb" id="3218-PP1S334_86V6.1"/>
<dbReference type="InParanoid" id="A0A2K1ITJ5"/>
<reference evidence="2" key="3">
    <citation type="submission" date="2020-12" db="UniProtKB">
        <authorList>
            <consortium name="EnsemblPlants"/>
        </authorList>
    </citation>
    <scope>IDENTIFICATION</scope>
</reference>
<reference evidence="1 3" key="1">
    <citation type="journal article" date="2008" name="Science">
        <title>The Physcomitrella genome reveals evolutionary insights into the conquest of land by plants.</title>
        <authorList>
            <person name="Rensing S."/>
            <person name="Lang D."/>
            <person name="Zimmer A."/>
            <person name="Terry A."/>
            <person name="Salamov A."/>
            <person name="Shapiro H."/>
            <person name="Nishiyama T."/>
            <person name="Perroud P.-F."/>
            <person name="Lindquist E."/>
            <person name="Kamisugi Y."/>
            <person name="Tanahashi T."/>
            <person name="Sakakibara K."/>
            <person name="Fujita T."/>
            <person name="Oishi K."/>
            <person name="Shin-I T."/>
            <person name="Kuroki Y."/>
            <person name="Toyoda A."/>
            <person name="Suzuki Y."/>
            <person name="Hashimoto A."/>
            <person name="Yamaguchi K."/>
            <person name="Sugano A."/>
            <person name="Kohara Y."/>
            <person name="Fujiyama A."/>
            <person name="Anterola A."/>
            <person name="Aoki S."/>
            <person name="Ashton N."/>
            <person name="Barbazuk W.B."/>
            <person name="Barker E."/>
            <person name="Bennetzen J."/>
            <person name="Bezanilla M."/>
            <person name="Blankenship R."/>
            <person name="Cho S.H."/>
            <person name="Dutcher S."/>
            <person name="Estelle M."/>
            <person name="Fawcett J.A."/>
            <person name="Gundlach H."/>
            <person name="Hanada K."/>
            <person name="Heyl A."/>
            <person name="Hicks K.A."/>
            <person name="Hugh J."/>
            <person name="Lohr M."/>
            <person name="Mayer K."/>
            <person name="Melkozernov A."/>
            <person name="Murata T."/>
            <person name="Nelson D."/>
            <person name="Pils B."/>
            <person name="Prigge M."/>
            <person name="Reiss B."/>
            <person name="Renner T."/>
            <person name="Rombauts S."/>
            <person name="Rushton P."/>
            <person name="Sanderfoot A."/>
            <person name="Schween G."/>
            <person name="Shiu S.-H."/>
            <person name="Stueber K."/>
            <person name="Theodoulou F.L."/>
            <person name="Tu H."/>
            <person name="Van de Peer Y."/>
            <person name="Verrier P.J."/>
            <person name="Waters E."/>
            <person name="Wood A."/>
            <person name="Yang L."/>
            <person name="Cove D."/>
            <person name="Cuming A."/>
            <person name="Hasebe M."/>
            <person name="Lucas S."/>
            <person name="Mishler D.B."/>
            <person name="Reski R."/>
            <person name="Grigoriev I."/>
            <person name="Quatrano R.S."/>
            <person name="Boore J.L."/>
        </authorList>
    </citation>
    <scope>NUCLEOTIDE SEQUENCE [LARGE SCALE GENOMIC DNA]</scope>
    <source>
        <strain evidence="2 3">cv. Gransden 2004</strain>
    </source>
</reference>
<reference evidence="1 3" key="2">
    <citation type="journal article" date="2018" name="Plant J.">
        <title>The Physcomitrella patens chromosome-scale assembly reveals moss genome structure and evolution.</title>
        <authorList>
            <person name="Lang D."/>
            <person name="Ullrich K.K."/>
            <person name="Murat F."/>
            <person name="Fuchs J."/>
            <person name="Jenkins J."/>
            <person name="Haas F.B."/>
            <person name="Piednoel M."/>
            <person name="Gundlach H."/>
            <person name="Van Bel M."/>
            <person name="Meyberg R."/>
            <person name="Vives C."/>
            <person name="Morata J."/>
            <person name="Symeonidi A."/>
            <person name="Hiss M."/>
            <person name="Muchero W."/>
            <person name="Kamisugi Y."/>
            <person name="Saleh O."/>
            <person name="Blanc G."/>
            <person name="Decker E.L."/>
            <person name="van Gessel N."/>
            <person name="Grimwood J."/>
            <person name="Hayes R.D."/>
            <person name="Graham S.W."/>
            <person name="Gunter L.E."/>
            <person name="McDaniel S.F."/>
            <person name="Hoernstein S.N.W."/>
            <person name="Larsson A."/>
            <person name="Li F.W."/>
            <person name="Perroud P.F."/>
            <person name="Phillips J."/>
            <person name="Ranjan P."/>
            <person name="Rokshar D.S."/>
            <person name="Rothfels C.J."/>
            <person name="Schneider L."/>
            <person name="Shu S."/>
            <person name="Stevenson D.W."/>
            <person name="Thummler F."/>
            <person name="Tillich M."/>
            <person name="Villarreal Aguilar J.C."/>
            <person name="Widiez T."/>
            <person name="Wong G.K."/>
            <person name="Wymore A."/>
            <person name="Zhang Y."/>
            <person name="Zimmer A.D."/>
            <person name="Quatrano R.S."/>
            <person name="Mayer K.F.X."/>
            <person name="Goodstein D."/>
            <person name="Casacuberta J.M."/>
            <person name="Vandepoele K."/>
            <person name="Reski R."/>
            <person name="Cuming A.C."/>
            <person name="Tuskan G.A."/>
            <person name="Maumus F."/>
            <person name="Salse J."/>
            <person name="Schmutz J."/>
            <person name="Rensing S.A."/>
        </authorList>
    </citation>
    <scope>NUCLEOTIDE SEQUENCE [LARGE SCALE GENOMIC DNA]</scope>
    <source>
        <strain evidence="2 3">cv. Gransden 2004</strain>
    </source>
</reference>
<sequence>MRSPLYMTATIISRNVVKHFGTVFGLRVESVRLKSLLSSHSELVVFWLTAMLRILIVCNEMPGV</sequence>
<organism evidence="1">
    <name type="scientific">Physcomitrium patens</name>
    <name type="common">Spreading-leaved earth moss</name>
    <name type="synonym">Physcomitrella patens</name>
    <dbReference type="NCBI Taxonomy" id="3218"/>
    <lineage>
        <taxon>Eukaryota</taxon>
        <taxon>Viridiplantae</taxon>
        <taxon>Streptophyta</taxon>
        <taxon>Embryophyta</taxon>
        <taxon>Bryophyta</taxon>
        <taxon>Bryophytina</taxon>
        <taxon>Bryopsida</taxon>
        <taxon>Funariidae</taxon>
        <taxon>Funariales</taxon>
        <taxon>Funariaceae</taxon>
        <taxon>Physcomitrium</taxon>
    </lineage>
</organism>
<name>A0A2K1ITJ5_PHYPA</name>
<dbReference type="EnsemblPlants" id="Pp3c20_1260V3.1">
    <property type="protein sequence ID" value="PAC:32946377.CDS.1"/>
    <property type="gene ID" value="Pp3c20_1260"/>
</dbReference>
<dbReference type="Proteomes" id="UP000006727">
    <property type="component" value="Chromosome 20"/>
</dbReference>
<evidence type="ECO:0000313" key="3">
    <source>
        <dbReference type="Proteomes" id="UP000006727"/>
    </source>
</evidence>
<dbReference type="Gramene" id="Pp3c20_1260V3.1">
    <property type="protein sequence ID" value="PAC:32946377.CDS.1"/>
    <property type="gene ID" value="Pp3c20_1260"/>
</dbReference>
<protein>
    <submittedName>
        <fullName evidence="1 2">Uncharacterized protein</fullName>
    </submittedName>
</protein>
<accession>A0A2K1ITJ5</accession>